<keyword evidence="1" id="KW-0732">Signal</keyword>
<dbReference type="Proteomes" id="UP000186917">
    <property type="component" value="Unassembled WGS sequence"/>
</dbReference>
<proteinExistence type="predicted"/>
<reference evidence="3" key="1">
    <citation type="submission" date="2017-01" db="EMBL/GenBank/DDBJ databases">
        <authorList>
            <person name="Varghese N."/>
            <person name="Submissions S."/>
        </authorList>
    </citation>
    <scope>NUCLEOTIDE SEQUENCE [LARGE SCALE GENOMIC DNA]</scope>
    <source>
        <strain evidence="3">DSM 21054</strain>
    </source>
</reference>
<feature type="chain" id="PRO_5030022891" evidence="1">
    <location>
        <begin position="24"/>
        <end position="1508"/>
    </location>
</feature>
<dbReference type="OrthoDB" id="610610at2"/>
<evidence type="ECO:0000256" key="1">
    <source>
        <dbReference type="SAM" id="SignalP"/>
    </source>
</evidence>
<dbReference type="KEGG" id="fln:FLA_2522"/>
<feature type="signal peptide" evidence="1">
    <location>
        <begin position="1"/>
        <end position="23"/>
    </location>
</feature>
<evidence type="ECO:0000313" key="2">
    <source>
        <dbReference type="EMBL" id="SIT27198.1"/>
    </source>
</evidence>
<evidence type="ECO:0000313" key="3">
    <source>
        <dbReference type="Proteomes" id="UP000186917"/>
    </source>
</evidence>
<gene>
    <name evidence="2" type="ORF">SAMN05421788_107167</name>
</gene>
<accession>A0A173MFY0</accession>
<keyword evidence="3" id="KW-1185">Reference proteome</keyword>
<dbReference type="RefSeq" id="WP_076380758.1">
    <property type="nucleotide sequence ID" value="NZ_AP017422.1"/>
</dbReference>
<organism evidence="2 3">
    <name type="scientific">Filimonas lacunae</name>
    <dbReference type="NCBI Taxonomy" id="477680"/>
    <lineage>
        <taxon>Bacteria</taxon>
        <taxon>Pseudomonadati</taxon>
        <taxon>Bacteroidota</taxon>
        <taxon>Chitinophagia</taxon>
        <taxon>Chitinophagales</taxon>
        <taxon>Chitinophagaceae</taxon>
        <taxon>Filimonas</taxon>
    </lineage>
</organism>
<dbReference type="STRING" id="477680.SAMN05421788_107167"/>
<dbReference type="EMBL" id="FTOR01000007">
    <property type="protein sequence ID" value="SIT27198.1"/>
    <property type="molecule type" value="Genomic_DNA"/>
</dbReference>
<protein>
    <submittedName>
        <fullName evidence="2">Uncharacterized protein</fullName>
    </submittedName>
</protein>
<name>A0A173MFY0_9BACT</name>
<sequence length="1508" mass="164422">MLKTKQLIALVAVLLLHTLPVLAQKSATIAFTDTAAAKAEAEKFVQQVEQSGKWLDQLTPSDLNELPVGLSAKVSNVTYKVAISNATFYPTYAELTVFARIEIPQNPKKIYFGVSGLKLSYEGGIVGDARLVLLGDIPIPINNGNAKVTLKGSLDMKTGKAVENLTYATIDCRGVKELGITADISFPRNILIPCDKNGAKIAGDSCVSARFTTIVSDWNDMLATVSLPDFQVNKLEDVVFKIKNATFDFSDARNSSNVVFPSGYQSKYLNGYPDVAMWRGIYASDIEVMLPKAFQKRGNTDRVLFGAKDLLIDNNGVSGNIYGKNIIPFEEGNAGGWRFSVNEFHLSLEANSLAGAGFTGNIGLPVADKDSLSYEAVITQDNQYWLTVSPKGKMDFSMWQAKVVLDSNSYVKLRVADGKFLPEANLYGNVTIEAKTKATSTKSVAQFKGVTFKGLHIQSVAPYLKVDYFGYNGTIGIAGFPASIDSIVLTANGKQANLSFGLNVTLQDNAFKASTRLNIATNFTDGNYQGWELGKVSVSRISLENIDLGGMTLSGGIELLEDDPTYGDGFGGNIKAKFKPLNAEVSVKALFGKKTFRYWYVEGSAKWAPALPIMGGLNLKGFCGGAYYRMLKTGSGSGSGNNSVTADYKPDSAMGLGIKAGIFFTVGSETVVDGMAQFEVAFGKSGGMKYIGVFGNAKIMGKLPGIAGDMVEEAQNLYKDITSAVASQLENLSDALKLDKIADLQQLAIEDKQAAAAAVPTTSEKPENSTGISAYMGMSYDFDAKTFHANFDVYVNAAKGLLQGIGNNYRAGWAVLHFAPGEWYIHMGTPTDPMGIKFGIGGFSIRTESYLMIGDHIPGSPAPPQEVADILGVELSSLDYMRDANALGEGRGFAFGAKVKIETGDISFLILYANLKAGVGFDVMLKEYPGVTCEGSNEPIGINGWYANAQAYAYLQGEIGVKVNLWFMKLRVPVVQGAVAALLQAKLPNPSWFTGYIGLQVNVLGIISGKVRFKLTLGNECKLVSNEATTSVLGTNVISNITPRDSVNVDVFAAPQVAFNFPIDKEIRLPQEGGGEQVYKVKLEQFTMTSNNTAVPGKTEWNNGMDLVSYYSNEILPSKTAMKVYVKVSFLEYKNNSWQSVYVEGKKAEEERTLNFITGDRPTTIPMTNIVYSYPVVDQRYFYKEEFNQGYIQLKRGQNYLFNVEGYNQKLIAVSDDGTQINFPFRYDSASARLLFNIYSLANTKSYSLQLNSYKLGTGVAATPTTTQTSTDLGDAGTVTVKNNTAQDVIRDDVGLELLSYNFATSAFNTFAQKMGRQPVVNTYWGKVSSDVIFLQAVVEAQEPFEEAELNGTTYTNNAPLVQPLAITSDDYFTQDIWPLNYKEYPAGGVVYLTRDTAILGLAPVKALPVTESYRKTIVAGNYTDAAVLKRLPYLYNLVSVYKDDYLDLQNQVANQYLGTPVSTKFTRFITGYFPFLRQGFYKVNYRYILPGNQAGSSSIVQYQNPIQ</sequence>